<dbReference type="InterPro" id="IPR019734">
    <property type="entry name" value="TPR_rpt"/>
</dbReference>
<keyword evidence="1" id="KW-0802">TPR repeat</keyword>
<feature type="repeat" description="TPR" evidence="1">
    <location>
        <begin position="40"/>
        <end position="73"/>
    </location>
</feature>
<sequence length="461" mass="52481">MTTDNLEKLFLEGNALMNSGDFDAAEQCFLAALKIDAQCGEVMANLAYLHEQRSNFIEAEKFYRQALRLLPQTIQIYLNYGVMLVKQKRFADAELIYQTALQIAPETPSTWSNYGVLLACTHRESEAEECYRKALSIDGTYRKARFNLSYILLRQGRYEEGFFCLESRDWQDLFTSYFDFPRWQGESLQGKSIVICFEGGYGDMIQFCRYASELKARGASKVSIICHPALTELLIRINDVDEVYSYELNVDKSGWDFWTPIISLPYFCGTHLNTIPASLPYLSADPDKVAALNTLFSNDKFKVGIVWQGNTLFENNEDRSVAQLETLRPILEVAGIQFVSLQKGAGEVQVREYTGTAPLAGGAVIQNFSDTAALIAHLDLVISVDTSVAHLAGALAKPCWVLLPQYRTDWRWLKYRLDSPWYPEVMRLFRQMPDEDWSAVAHRVALALEIWKAEQLLNLHK</sequence>
<feature type="repeat" description="TPR" evidence="1">
    <location>
        <begin position="74"/>
        <end position="107"/>
    </location>
</feature>
<dbReference type="InterPro" id="IPR052943">
    <property type="entry name" value="TMTC_O-mannosyl-trnsfr"/>
</dbReference>
<dbReference type="Proteomes" id="UP000634011">
    <property type="component" value="Unassembled WGS sequence"/>
</dbReference>
<proteinExistence type="predicted"/>
<dbReference type="EMBL" id="JACOFV010000008">
    <property type="protein sequence ID" value="MBC3862364.1"/>
    <property type="molecule type" value="Genomic_DNA"/>
</dbReference>
<accession>A0A923KPR0</accession>
<evidence type="ECO:0000313" key="2">
    <source>
        <dbReference type="EMBL" id="MBC3862364.1"/>
    </source>
</evidence>
<comment type="caution">
    <text evidence="2">The sequence shown here is derived from an EMBL/GenBank/DDBJ whole genome shotgun (WGS) entry which is preliminary data.</text>
</comment>
<dbReference type="RefSeq" id="WP_186912457.1">
    <property type="nucleotide sequence ID" value="NZ_JBHSMV010000006.1"/>
</dbReference>
<dbReference type="AlphaFoldDB" id="A0A923KPR0"/>
<dbReference type="Pfam" id="PF13181">
    <property type="entry name" value="TPR_8"/>
    <property type="match status" value="1"/>
</dbReference>
<organism evidence="2 3">
    <name type="scientific">Undibacterium jejuense</name>
    <dbReference type="NCBI Taxonomy" id="1344949"/>
    <lineage>
        <taxon>Bacteria</taxon>
        <taxon>Pseudomonadati</taxon>
        <taxon>Pseudomonadota</taxon>
        <taxon>Betaproteobacteria</taxon>
        <taxon>Burkholderiales</taxon>
        <taxon>Oxalobacteraceae</taxon>
        <taxon>Undibacterium</taxon>
    </lineage>
</organism>
<dbReference type="SUPFAM" id="SSF53756">
    <property type="entry name" value="UDP-Glycosyltransferase/glycogen phosphorylase"/>
    <property type="match status" value="1"/>
</dbReference>
<gene>
    <name evidence="2" type="ORF">H8K32_09665</name>
</gene>
<protein>
    <submittedName>
        <fullName evidence="2">Tetratricopeptide repeat protein</fullName>
    </submittedName>
</protein>
<dbReference type="GO" id="GO:0016757">
    <property type="term" value="F:glycosyltransferase activity"/>
    <property type="evidence" value="ECO:0007669"/>
    <property type="project" value="InterPro"/>
</dbReference>
<evidence type="ECO:0000313" key="3">
    <source>
        <dbReference type="Proteomes" id="UP000634011"/>
    </source>
</evidence>
<dbReference type="Gene3D" id="3.40.50.2000">
    <property type="entry name" value="Glycogen Phosphorylase B"/>
    <property type="match status" value="1"/>
</dbReference>
<dbReference type="PROSITE" id="PS50005">
    <property type="entry name" value="TPR"/>
    <property type="match status" value="2"/>
</dbReference>
<reference evidence="2" key="1">
    <citation type="submission" date="2020-08" db="EMBL/GenBank/DDBJ databases">
        <title>Novel species isolated from subtropical streams in China.</title>
        <authorList>
            <person name="Lu H."/>
        </authorList>
    </citation>
    <scope>NUCLEOTIDE SEQUENCE</scope>
    <source>
        <strain evidence="2">KACC 12607</strain>
    </source>
</reference>
<dbReference type="Gene3D" id="1.25.40.10">
    <property type="entry name" value="Tetratricopeptide repeat domain"/>
    <property type="match status" value="1"/>
</dbReference>
<name>A0A923KPR0_9BURK</name>
<keyword evidence="3" id="KW-1185">Reference proteome</keyword>
<dbReference type="SUPFAM" id="SSF48452">
    <property type="entry name" value="TPR-like"/>
    <property type="match status" value="1"/>
</dbReference>
<dbReference type="PANTHER" id="PTHR44809">
    <property type="match status" value="1"/>
</dbReference>
<dbReference type="SMART" id="SM00028">
    <property type="entry name" value="TPR"/>
    <property type="match status" value="4"/>
</dbReference>
<dbReference type="Pfam" id="PF01075">
    <property type="entry name" value="Glyco_transf_9"/>
    <property type="match status" value="1"/>
</dbReference>
<dbReference type="Pfam" id="PF13432">
    <property type="entry name" value="TPR_16"/>
    <property type="match status" value="1"/>
</dbReference>
<dbReference type="InterPro" id="IPR011990">
    <property type="entry name" value="TPR-like_helical_dom_sf"/>
</dbReference>
<evidence type="ECO:0000256" key="1">
    <source>
        <dbReference type="PROSITE-ProRule" id="PRU00339"/>
    </source>
</evidence>
<dbReference type="PANTHER" id="PTHR44809:SF1">
    <property type="entry name" value="PROTEIN O-MANNOSYL-TRANSFERASE TMTC1"/>
    <property type="match status" value="1"/>
</dbReference>
<dbReference type="InterPro" id="IPR002201">
    <property type="entry name" value="Glyco_trans_9"/>
</dbReference>